<organism evidence="2">
    <name type="scientific">Saccharomyces paradoxus</name>
    <name type="common">Yeast</name>
    <name type="synonym">Saccharomyces douglasii</name>
    <dbReference type="NCBI Taxonomy" id="27291"/>
    <lineage>
        <taxon>Eukaryota</taxon>
        <taxon>Fungi</taxon>
        <taxon>Dikarya</taxon>
        <taxon>Ascomycota</taxon>
        <taxon>Saccharomycotina</taxon>
        <taxon>Saccharomycetes</taxon>
        <taxon>Saccharomycetales</taxon>
        <taxon>Saccharomycetaceae</taxon>
        <taxon>Saccharomyces</taxon>
    </lineage>
</organism>
<reference evidence="2" key="4">
    <citation type="submission" date="2025-08" db="UniProtKB">
        <authorList>
            <consortium name="RefSeq"/>
        </authorList>
    </citation>
    <scope>IDENTIFICATION</scope>
    <source>
        <strain evidence="2">CBS432</strain>
    </source>
</reference>
<evidence type="ECO:0000313" key="2">
    <source>
        <dbReference type="RefSeq" id="XP_033768862.1"/>
    </source>
</evidence>
<feature type="region of interest" description="Disordered" evidence="1">
    <location>
        <begin position="1"/>
        <end position="26"/>
    </location>
</feature>
<dbReference type="GeneID" id="54633273"/>
<feature type="region of interest" description="Disordered" evidence="1">
    <location>
        <begin position="38"/>
        <end position="64"/>
    </location>
</feature>
<feature type="compositionally biased region" description="Low complexity" evidence="1">
    <location>
        <begin position="1"/>
        <end position="16"/>
    </location>
</feature>
<reference evidence="2" key="1">
    <citation type="journal article" date="2017" name="Nat. Genet.">
        <title>Contrasting evolutionary genome dynamics between domesticated and wild yeasts.</title>
        <authorList>
            <person name="Yue J.X."/>
            <person name="Li J."/>
            <person name="Aigrain L."/>
            <person name="Hallin J."/>
            <person name="Persson K."/>
            <person name="Oliver K."/>
            <person name="Bergstrom A."/>
            <person name="Coupland P."/>
            <person name="Warringer J."/>
            <person name="Lagomarsino M.C."/>
            <person name="Fischer G."/>
            <person name="Durbin R."/>
            <person name="Liti G."/>
        </authorList>
    </citation>
    <scope>NUCLEOTIDE SEQUENCE</scope>
    <source>
        <strain evidence="2">CBS432</strain>
    </source>
</reference>
<reference evidence="2" key="3">
    <citation type="submission" date="2025-07" db="EMBL/GenBank/DDBJ databases">
        <authorList>
            <consortium name="NCBI Genome Project"/>
        </authorList>
    </citation>
    <scope>NUCLEOTIDE SEQUENCE</scope>
    <source>
        <strain evidence="2">CBS432</strain>
    </source>
</reference>
<name>A0A8B8UYM0_SACPA</name>
<evidence type="ECO:0000256" key="1">
    <source>
        <dbReference type="SAM" id="MobiDB-lite"/>
    </source>
</evidence>
<feature type="compositionally biased region" description="Polar residues" evidence="1">
    <location>
        <begin position="280"/>
        <end position="304"/>
    </location>
</feature>
<feature type="region of interest" description="Disordered" evidence="1">
    <location>
        <begin position="353"/>
        <end position="373"/>
    </location>
</feature>
<protein>
    <submittedName>
        <fullName evidence="2">Nis1p</fullName>
    </submittedName>
</protein>
<dbReference type="VEuPathDB" id="FungiDB:SPAR_N02320"/>
<gene>
    <name evidence="2" type="primary">NIS1</name>
    <name evidence="2" type="ORF">SPAR_N02320</name>
</gene>
<dbReference type="AlphaFoldDB" id="A0A8B8UYM0"/>
<sequence>MESYGTTTGTQTFTPTGFPPPLGTGGFTTSGYIHALVDSTSNSNSNSNTNTNTNTNTNSNSNSETRIPVVQISDDSHITHDSFKPYMEYHDASHLRNRNINKADQVDNTEVMEQFTEWSNYKMRSHSPATNTKPIRHTSQRRTDFTNKNELSKFSKNHNFIFHKGFLKRQRSISREDRQIKVRSRFRNKKELASVLNYIELEQMDITNVLTSQSVSLHAIRNLTSRDPAVTANPFLRSQVYATSSRPPYLRNHSIRRKLPKSLPVGLPKTSTATTPITTKQDSASQTTRSVYNKNVRRSNTSPSVLYHPRRKGKLDPNSQARKQQLLLRLWREYLMLVITQRTQLRLTFLCSPGSASNQSSPRSSNASDLDMSLLSTPPSLFQMAGQTKGNPIIIPDSQDDSIHSSSAF</sequence>
<feature type="compositionally biased region" description="Low complexity" evidence="1">
    <location>
        <begin position="39"/>
        <end position="63"/>
    </location>
</feature>
<reference evidence="2" key="2">
    <citation type="submission" date="2020-01" db="EMBL/GenBank/DDBJ databases">
        <title>Population-level Yeast Reference Genomes.</title>
        <authorList>
            <person name="Yue J.-X."/>
        </authorList>
    </citation>
    <scope>NUCLEOTIDE SEQUENCE</scope>
    <source>
        <strain evidence="2">CBS432</strain>
    </source>
</reference>
<dbReference type="RefSeq" id="XP_033768862.1">
    <property type="nucleotide sequence ID" value="XM_033912971.1"/>
</dbReference>
<feature type="region of interest" description="Disordered" evidence="1">
    <location>
        <begin position="256"/>
        <end position="320"/>
    </location>
</feature>
<feature type="region of interest" description="Disordered" evidence="1">
    <location>
        <begin position="386"/>
        <end position="409"/>
    </location>
</feature>
<feature type="compositionally biased region" description="Low complexity" evidence="1">
    <location>
        <begin position="270"/>
        <end position="279"/>
    </location>
</feature>
<feature type="compositionally biased region" description="Low complexity" evidence="1">
    <location>
        <begin position="353"/>
        <end position="368"/>
    </location>
</feature>
<dbReference type="KEGG" id="spao:SPAR_N02320"/>
<accession>A0A8B8UYM0</accession>
<feature type="region of interest" description="Disordered" evidence="1">
    <location>
        <begin position="123"/>
        <end position="143"/>
    </location>
</feature>
<dbReference type="OrthoDB" id="4036037at2759"/>
<proteinExistence type="predicted"/>